<dbReference type="EMBL" id="MU006590">
    <property type="protein sequence ID" value="KAF2744204.1"/>
    <property type="molecule type" value="Genomic_DNA"/>
</dbReference>
<evidence type="ECO:0000313" key="2">
    <source>
        <dbReference type="EMBL" id="KAF2744204.1"/>
    </source>
</evidence>
<dbReference type="AlphaFoldDB" id="A0A6A6V385"/>
<dbReference type="PANTHER" id="PTHR14303:SF0">
    <property type="entry name" value="DNA POLYMERASE DELTA SUBUNIT 4"/>
    <property type="match status" value="1"/>
</dbReference>
<feature type="compositionally biased region" description="Polar residues" evidence="1">
    <location>
        <begin position="1"/>
        <end position="34"/>
    </location>
</feature>
<dbReference type="InterPro" id="IPR007218">
    <property type="entry name" value="DNA_pol_delta_4"/>
</dbReference>
<dbReference type="Proteomes" id="UP000799440">
    <property type="component" value="Unassembled WGS sequence"/>
</dbReference>
<accession>A0A6A6V385</accession>
<feature type="region of interest" description="Disordered" evidence="1">
    <location>
        <begin position="1"/>
        <end position="102"/>
    </location>
</feature>
<dbReference type="GO" id="GO:0043625">
    <property type="term" value="C:delta DNA polymerase complex"/>
    <property type="evidence" value="ECO:0007669"/>
    <property type="project" value="TreeGrafter"/>
</dbReference>
<dbReference type="GO" id="GO:0000731">
    <property type="term" value="P:DNA synthesis involved in DNA repair"/>
    <property type="evidence" value="ECO:0007669"/>
    <property type="project" value="InterPro"/>
</dbReference>
<name>A0A6A6V385_9PLEO</name>
<dbReference type="Pfam" id="PF04081">
    <property type="entry name" value="DNA_pol_delta_4"/>
    <property type="match status" value="1"/>
</dbReference>
<reference evidence="2" key="1">
    <citation type="journal article" date="2020" name="Stud. Mycol.">
        <title>101 Dothideomycetes genomes: a test case for predicting lifestyles and emergence of pathogens.</title>
        <authorList>
            <person name="Haridas S."/>
            <person name="Albert R."/>
            <person name="Binder M."/>
            <person name="Bloem J."/>
            <person name="Labutti K."/>
            <person name="Salamov A."/>
            <person name="Andreopoulos B."/>
            <person name="Baker S."/>
            <person name="Barry K."/>
            <person name="Bills G."/>
            <person name="Bluhm B."/>
            <person name="Cannon C."/>
            <person name="Castanera R."/>
            <person name="Culley D."/>
            <person name="Daum C."/>
            <person name="Ezra D."/>
            <person name="Gonzalez J."/>
            <person name="Henrissat B."/>
            <person name="Kuo A."/>
            <person name="Liang C."/>
            <person name="Lipzen A."/>
            <person name="Lutzoni F."/>
            <person name="Magnuson J."/>
            <person name="Mondo S."/>
            <person name="Nolan M."/>
            <person name="Ohm R."/>
            <person name="Pangilinan J."/>
            <person name="Park H.-J."/>
            <person name="Ramirez L."/>
            <person name="Alfaro M."/>
            <person name="Sun H."/>
            <person name="Tritt A."/>
            <person name="Yoshinaga Y."/>
            <person name="Zwiers L.-H."/>
            <person name="Turgeon B."/>
            <person name="Goodwin S."/>
            <person name="Spatafora J."/>
            <person name="Crous P."/>
            <person name="Grigoriev I."/>
        </authorList>
    </citation>
    <scope>NUCLEOTIDE SEQUENCE</scope>
    <source>
        <strain evidence="2">CBS 119925</strain>
    </source>
</reference>
<dbReference type="OrthoDB" id="337486at2759"/>
<proteinExistence type="predicted"/>
<dbReference type="GO" id="GO:0006261">
    <property type="term" value="P:DNA-templated DNA replication"/>
    <property type="evidence" value="ECO:0007669"/>
    <property type="project" value="TreeGrafter"/>
</dbReference>
<dbReference type="PANTHER" id="PTHR14303">
    <property type="entry name" value="DNA POLYMERASE DELTA SUBUNIT 4"/>
    <property type="match status" value="1"/>
</dbReference>
<dbReference type="GO" id="GO:0003887">
    <property type="term" value="F:DNA-directed DNA polymerase activity"/>
    <property type="evidence" value="ECO:0007669"/>
    <property type="project" value="TreeGrafter"/>
</dbReference>
<evidence type="ECO:0000313" key="3">
    <source>
        <dbReference type="Proteomes" id="UP000799440"/>
    </source>
</evidence>
<gene>
    <name evidence="2" type="ORF">M011DRAFT_408900</name>
</gene>
<evidence type="ECO:0000256" key="1">
    <source>
        <dbReference type="SAM" id="MobiDB-lite"/>
    </source>
</evidence>
<organism evidence="2 3">
    <name type="scientific">Sporormia fimetaria CBS 119925</name>
    <dbReference type="NCBI Taxonomy" id="1340428"/>
    <lineage>
        <taxon>Eukaryota</taxon>
        <taxon>Fungi</taxon>
        <taxon>Dikarya</taxon>
        <taxon>Ascomycota</taxon>
        <taxon>Pezizomycotina</taxon>
        <taxon>Dothideomycetes</taxon>
        <taxon>Pleosporomycetidae</taxon>
        <taxon>Pleosporales</taxon>
        <taxon>Sporormiaceae</taxon>
        <taxon>Sporormia</taxon>
    </lineage>
</organism>
<keyword evidence="3" id="KW-1185">Reference proteome</keyword>
<sequence length="204" mass="22594">MPPKRQSSGTARSTRQSTLAFHGSSNKVTKSGTRAQRGKKAVADVPNAKVIEPEVDDVKATEPESAAPEAVAIDEPVSTPDPAVKVKKPSSAPEEEQARKISQAQIKKYWTMKEKERKAPRVHQKDIGLHDKILREFDLSSHYGPCVGVTRLRRWQRAHRLGLQPPIEVLAVLLKEQESGDAKAQRSRVDELLNMHTLEVEGTA</sequence>
<protein>
    <recommendedName>
        <fullName evidence="4">DNA polymerase delta subunit 4</fullName>
    </recommendedName>
</protein>
<evidence type="ECO:0008006" key="4">
    <source>
        <dbReference type="Google" id="ProtNLM"/>
    </source>
</evidence>